<dbReference type="InterPro" id="IPR035919">
    <property type="entry name" value="EAL_sf"/>
</dbReference>
<dbReference type="InterPro" id="IPR001789">
    <property type="entry name" value="Sig_transdc_resp-reg_receiver"/>
</dbReference>
<dbReference type="PANTHER" id="PTHR33121:SF23">
    <property type="entry name" value="CYCLIC DI-GMP PHOSPHODIESTERASE PDEB"/>
    <property type="match status" value="1"/>
</dbReference>
<evidence type="ECO:0000313" key="4">
    <source>
        <dbReference type="EMBL" id="AUB81009.1"/>
    </source>
</evidence>
<feature type="domain" description="EAL" evidence="3">
    <location>
        <begin position="421"/>
        <end position="668"/>
    </location>
</feature>
<dbReference type="RefSeq" id="WP_100918790.1">
    <property type="nucleotide sequence ID" value="NZ_CP020370.1"/>
</dbReference>
<name>A0A2K8U6H1_9GAMM</name>
<dbReference type="OrthoDB" id="9812260at2"/>
<proteinExistence type="predicted"/>
<dbReference type="Proteomes" id="UP000232638">
    <property type="component" value="Chromosome"/>
</dbReference>
<organism evidence="4 5">
    <name type="scientific">Candidatus Thiodictyon syntrophicum</name>
    <dbReference type="NCBI Taxonomy" id="1166950"/>
    <lineage>
        <taxon>Bacteria</taxon>
        <taxon>Pseudomonadati</taxon>
        <taxon>Pseudomonadota</taxon>
        <taxon>Gammaproteobacteria</taxon>
        <taxon>Chromatiales</taxon>
        <taxon>Chromatiaceae</taxon>
        <taxon>Thiodictyon</taxon>
    </lineage>
</organism>
<keyword evidence="1" id="KW-0597">Phosphoprotein</keyword>
<dbReference type="SUPFAM" id="SSF52172">
    <property type="entry name" value="CheY-like"/>
    <property type="match status" value="1"/>
</dbReference>
<dbReference type="PROSITE" id="PS50110">
    <property type="entry name" value="RESPONSE_REGULATORY"/>
    <property type="match status" value="1"/>
</dbReference>
<evidence type="ECO:0008006" key="6">
    <source>
        <dbReference type="Google" id="ProtNLM"/>
    </source>
</evidence>
<dbReference type="EMBL" id="CP020370">
    <property type="protein sequence ID" value="AUB81009.1"/>
    <property type="molecule type" value="Genomic_DNA"/>
</dbReference>
<dbReference type="KEGG" id="tsy:THSYN_08630"/>
<dbReference type="AlphaFoldDB" id="A0A2K8U6H1"/>
<protein>
    <recommendedName>
        <fullName evidence="6">Response regulator receiver protein</fullName>
    </recommendedName>
</protein>
<feature type="domain" description="Response regulatory" evidence="2">
    <location>
        <begin position="136"/>
        <end position="252"/>
    </location>
</feature>
<dbReference type="InterPro" id="IPR001633">
    <property type="entry name" value="EAL_dom"/>
</dbReference>
<dbReference type="Gene3D" id="3.40.50.2300">
    <property type="match status" value="1"/>
</dbReference>
<dbReference type="PROSITE" id="PS50883">
    <property type="entry name" value="EAL"/>
    <property type="match status" value="1"/>
</dbReference>
<dbReference type="GO" id="GO:0000160">
    <property type="term" value="P:phosphorelay signal transduction system"/>
    <property type="evidence" value="ECO:0007669"/>
    <property type="project" value="InterPro"/>
</dbReference>
<dbReference type="Pfam" id="PF00563">
    <property type="entry name" value="EAL"/>
    <property type="match status" value="1"/>
</dbReference>
<evidence type="ECO:0000256" key="1">
    <source>
        <dbReference type="PROSITE-ProRule" id="PRU00169"/>
    </source>
</evidence>
<feature type="modified residue" description="4-aspartylphosphate" evidence="1">
    <location>
        <position position="185"/>
    </location>
</feature>
<keyword evidence="5" id="KW-1185">Reference proteome</keyword>
<dbReference type="PANTHER" id="PTHR33121">
    <property type="entry name" value="CYCLIC DI-GMP PHOSPHODIESTERASE PDEF"/>
    <property type="match status" value="1"/>
</dbReference>
<dbReference type="SMART" id="SM00448">
    <property type="entry name" value="REC"/>
    <property type="match status" value="1"/>
</dbReference>
<dbReference type="InterPro" id="IPR050706">
    <property type="entry name" value="Cyclic-di-GMP_PDE-like"/>
</dbReference>
<dbReference type="CDD" id="cd01948">
    <property type="entry name" value="EAL"/>
    <property type="match status" value="1"/>
</dbReference>
<dbReference type="Pfam" id="PF00072">
    <property type="entry name" value="Response_reg"/>
    <property type="match status" value="1"/>
</dbReference>
<sequence>MSLTNPRRPSRGSILFLGTDEALGTAIDPHLAGFGLALETFQVPAELDRRLVTPENPPPLLVLVDLRAFANFVPAADPGPGPSLPLVGLGDPGDLQQRLAALHAGAAACLSPDLPAADLAARLAALVGPADGPAARILVVDDQPVAALFAERVLQQAGMVTQRVSDPLEVLAALDRFMPDLVLMDLHMPGVSGIELTGVIRAQERYADLLIVFLSAELDPARQLEALRIGGDDFLAKPVPPAQLVACVRRRLLQVRQRDAARRAAAVPDAPPGLAGRERLLARLDRLIRSTSGEDWALAYLEQEGDEAALTRLAAAVTARAGAEALAARVGEQGIGVLLRSGAGRPFSAAAQALGQCVRADLAAAAGAAPVPPFGVGWCAVAESGGESVTLVSRARKAARISLQATQGRAQGYVRASSRDAAAARDPLLAAIAAGQFQILFQPIVPLHAAAAERYEATLRLTGPQGELLAPGVFVPVALRAGQTARIDRWLLTAGLDALRERRAAGRPVELFLHQSIAAAADDAWVEWVRDEIAARDLIQCRPIIQLQLADADRHLDLAARRAEQLHRLRIRLCLNGFMVGERGERVLARLPVAYVRLAREAAQGLSDGRLLSLFGDPRGRKTLVIATGVEGPEAITPLYCAGVDLVQGSYVQPPTEAMDFDFADAGA</sequence>
<dbReference type="SMART" id="SM00052">
    <property type="entry name" value="EAL"/>
    <property type="match status" value="1"/>
</dbReference>
<dbReference type="InterPro" id="IPR011006">
    <property type="entry name" value="CheY-like_superfamily"/>
</dbReference>
<gene>
    <name evidence="4" type="ORF">THSYN_08630</name>
</gene>
<accession>A0A2K8U6H1</accession>
<evidence type="ECO:0000259" key="3">
    <source>
        <dbReference type="PROSITE" id="PS50883"/>
    </source>
</evidence>
<dbReference type="Gene3D" id="3.20.20.450">
    <property type="entry name" value="EAL domain"/>
    <property type="match status" value="1"/>
</dbReference>
<evidence type="ECO:0000259" key="2">
    <source>
        <dbReference type="PROSITE" id="PS50110"/>
    </source>
</evidence>
<evidence type="ECO:0000313" key="5">
    <source>
        <dbReference type="Proteomes" id="UP000232638"/>
    </source>
</evidence>
<dbReference type="SUPFAM" id="SSF141868">
    <property type="entry name" value="EAL domain-like"/>
    <property type="match status" value="1"/>
</dbReference>
<reference evidence="4 5" key="1">
    <citation type="submission" date="2017-03" db="EMBL/GenBank/DDBJ databases">
        <title>Complete genome sequence of Candidatus 'Thiodictyon syntrophicum' sp. nov. strain Cad16T, a photolithoautotroph purple sulfur bacterium isolated from an alpine meromictic lake.</title>
        <authorList>
            <person name="Luedin S.M."/>
            <person name="Pothier J.F."/>
            <person name="Danza F."/>
            <person name="Storelli N."/>
            <person name="Wittwer M."/>
            <person name="Tonolla M."/>
        </authorList>
    </citation>
    <scope>NUCLEOTIDE SEQUENCE [LARGE SCALE GENOMIC DNA]</scope>
    <source>
        <strain evidence="4 5">Cad16T</strain>
    </source>
</reference>
<dbReference type="GO" id="GO:0071111">
    <property type="term" value="F:cyclic-guanylate-specific phosphodiesterase activity"/>
    <property type="evidence" value="ECO:0007669"/>
    <property type="project" value="InterPro"/>
</dbReference>